<feature type="repeat" description="Pumilio" evidence="2">
    <location>
        <begin position="1148"/>
        <end position="1183"/>
    </location>
</feature>
<evidence type="ECO:0000256" key="2">
    <source>
        <dbReference type="PROSITE-ProRule" id="PRU00317"/>
    </source>
</evidence>
<organism evidence="5 6">
    <name type="scientific">Leptomonas seymouri</name>
    <dbReference type="NCBI Taxonomy" id="5684"/>
    <lineage>
        <taxon>Eukaryota</taxon>
        <taxon>Discoba</taxon>
        <taxon>Euglenozoa</taxon>
        <taxon>Kinetoplastea</taxon>
        <taxon>Metakinetoplastina</taxon>
        <taxon>Trypanosomatida</taxon>
        <taxon>Trypanosomatidae</taxon>
        <taxon>Leishmaniinae</taxon>
        <taxon>Leptomonas</taxon>
    </lineage>
</organism>
<feature type="compositionally biased region" description="Low complexity" evidence="3">
    <location>
        <begin position="955"/>
        <end position="965"/>
    </location>
</feature>
<dbReference type="SUPFAM" id="SSF48371">
    <property type="entry name" value="ARM repeat"/>
    <property type="match status" value="1"/>
</dbReference>
<feature type="compositionally biased region" description="Polar residues" evidence="3">
    <location>
        <begin position="908"/>
        <end position="924"/>
    </location>
</feature>
<name>A0A0N1PEQ4_LEPSE</name>
<feature type="repeat" description="Pumilio" evidence="2">
    <location>
        <begin position="1186"/>
        <end position="1221"/>
    </location>
</feature>
<feature type="compositionally biased region" description="Low complexity" evidence="3">
    <location>
        <begin position="925"/>
        <end position="948"/>
    </location>
</feature>
<feature type="compositionally biased region" description="Low complexity" evidence="3">
    <location>
        <begin position="701"/>
        <end position="712"/>
    </location>
</feature>
<dbReference type="VEuPathDB" id="TriTrypDB:Lsey_0084_0130"/>
<dbReference type="PROSITE" id="PS50303">
    <property type="entry name" value="PUM_HD"/>
    <property type="match status" value="1"/>
</dbReference>
<feature type="compositionally biased region" description="Low complexity" evidence="3">
    <location>
        <begin position="1112"/>
        <end position="1123"/>
    </location>
</feature>
<dbReference type="EMBL" id="LJSK01000084">
    <property type="protein sequence ID" value="KPI87525.1"/>
    <property type="molecule type" value="Genomic_DNA"/>
</dbReference>
<dbReference type="Pfam" id="PF00806">
    <property type="entry name" value="PUF"/>
    <property type="match status" value="7"/>
</dbReference>
<feature type="region of interest" description="Disordered" evidence="3">
    <location>
        <begin position="81"/>
        <end position="100"/>
    </location>
</feature>
<proteinExistence type="predicted"/>
<feature type="compositionally biased region" description="Gly residues" evidence="3">
    <location>
        <begin position="876"/>
        <end position="889"/>
    </location>
</feature>
<dbReference type="InterPro" id="IPR001313">
    <property type="entry name" value="Pumilio_RNA-bd_rpt"/>
</dbReference>
<keyword evidence="6" id="KW-1185">Reference proteome</keyword>
<reference evidence="5 6" key="1">
    <citation type="journal article" date="2015" name="PLoS Pathog.">
        <title>Leptomonas seymouri: Adaptations to the Dixenous Life Cycle Analyzed by Genome Sequencing, Transcriptome Profiling and Co-infection with Leishmania donovani.</title>
        <authorList>
            <person name="Kraeva N."/>
            <person name="Butenko A."/>
            <person name="Hlavacova J."/>
            <person name="Kostygov A."/>
            <person name="Myskova J."/>
            <person name="Grybchuk D."/>
            <person name="Lestinova T."/>
            <person name="Votypka J."/>
            <person name="Volf P."/>
            <person name="Opperdoes F."/>
            <person name="Flegontov P."/>
            <person name="Lukes J."/>
            <person name="Yurchenko V."/>
        </authorList>
    </citation>
    <scope>NUCLEOTIDE SEQUENCE [LARGE SCALE GENOMIC DNA]</scope>
    <source>
        <strain evidence="5 6">ATCC 30220</strain>
    </source>
</reference>
<protein>
    <recommendedName>
        <fullName evidence="4">PUM-HD domain-containing protein</fullName>
    </recommendedName>
</protein>
<feature type="region of interest" description="Disordered" evidence="3">
    <location>
        <begin position="678"/>
        <end position="965"/>
    </location>
</feature>
<evidence type="ECO:0000259" key="4">
    <source>
        <dbReference type="PROSITE" id="PS50303"/>
    </source>
</evidence>
<dbReference type="GO" id="GO:0010608">
    <property type="term" value="P:post-transcriptional regulation of gene expression"/>
    <property type="evidence" value="ECO:0007669"/>
    <property type="project" value="TreeGrafter"/>
</dbReference>
<feature type="compositionally biased region" description="Polar residues" evidence="3">
    <location>
        <begin position="763"/>
        <end position="780"/>
    </location>
</feature>
<sequence length="1550" mass="162491">MFAETESEELLHLLSQVRLVADEEARTDEQQQQQQQRSQPLNEASGGPESPMHGYSKIVFSPTCAGRYTASSTATVGWTVHDSSHVGGSEDDEPTAGRTPATGVKVLHQQGGGSGMQRLDTYSTNSDVFDEGLHNALQQPKQLFFMETQKRDALQWCQPGREQQGSSHSPFMQSGVDGVGARSTVATADRSLRPTIESISSVVEEESGCLSLAFPRTVSPDKVASLESAGVMSTVLSVYTRSLTQEVLAGGQGGSDGAAHVDGLSRIAAELESATGEEDGDKNNRDGETGDKRSGGGGDAGHDTMRAALTDLWMPARGMSGSPHALCDNPASSLYTYSQQQQQQQAAPANALHCAAPPPSSSPLFAEAATRASYHADPAVARSNTGGGSAVSTPLGMMHTAMGRTQQQQASPPAPTAAEAAVANFFRMSGAGPEENGGARNCVNNGSSSASGNEAAWRLSVEAELNELQHSAHAGDAAMGASNANNSNVYKYSTPTIAVSPLAATSTTPYHQLLSQMRYSPQQQGTAGGGARANTPLDRRACATAQPNVSLMQPTESNASRVSGGTSRYTANVNRASPFTGAMEAVRSHSKSVLHNPGWQPASPSPAEAAALWDRMSPYERAAAAAATTAHCTSLFRTPDTVAKPVTLSSIAAHLQGGEVSPPEELTYFPSPLQPLQNQAMHAQKQKQQQQQQPRHPSPPVFTTAAASPSSALRRPGGSANSLLPAMQQPQQQMMISPSTTPAGSVPPRGWAKQQQQQQQQQSSVYAHTATPRSMASSVTAPARAGRPPQQFHSPSALHGSSPEEATATAHSNSSPPSCSLRPSPQMRASDGSSPALRRYVISTPNTRSNTAGGANGASNASYNSNGTNSASKRSCGGGSPLGQYGNGSSGSPVGAAAREARPRVQLSHITGVTGTSLRSPLNQGSPHYHPMHGPSSSSPSAHTATSSSGGGGSSPLYHSSKHGTNTAGAAAASAASCNAASGVNAASATSVPPAAVSALIERLQAVAPAVLSGSPTATAAAAAAVAGTGEAASGASAEAENFAAFSQMNLSASNTAGVPDVASASVILSMSHDQHGCRLLQAVLDAECESGDSTEDTEEAAIRSTKGSADSLAGSGSNSTSSAEERRRRRRAKAFYRSTAVQVILRAIEPRLNAVMADGYGNFLLQKVFDMAPDAERQRLLRLPSLQHHLCEVACSPHGTFAVQRLVETVRNTEEERLVFVALERDLLRLLTNANGGHVLMKVMECIRRQYAALTTSPSENAASTLRGGPHSPSLRSLLQDRVDALFTAMQQNLLFVCQHKQGCCIVQKCLDFLNTCSGLSPTTVTAATATRSRKEGDDKDTAAQTQKQSMDYFERMSALLLPHAHGLSVNPFGNYVVTRLVDVCYARGTTNTIDAIATVMQSDLIRMCTNKFASNVMEHILRHCSERRIRSICQALMTKSNTSVMPPAMLSSSASAAQQVASISPAVARLPLATVVMDSYGNYVVQTLLTVAPVDELVSTTSAEGGMLPVLQQLLPLLSSRNFGRKLETKTELALLRVEQHQFQHQHP</sequence>
<feature type="region of interest" description="Disordered" evidence="3">
    <location>
        <begin position="335"/>
        <end position="364"/>
    </location>
</feature>
<dbReference type="Gene3D" id="1.25.10.10">
    <property type="entry name" value="Leucine-rich Repeat Variant"/>
    <property type="match status" value="1"/>
</dbReference>
<feature type="compositionally biased region" description="Low complexity" evidence="3">
    <location>
        <begin position="849"/>
        <end position="872"/>
    </location>
</feature>
<comment type="caution">
    <text evidence="5">The sequence shown here is derived from an EMBL/GenBank/DDBJ whole genome shotgun (WGS) entry which is preliminary data.</text>
</comment>
<evidence type="ECO:0000313" key="5">
    <source>
        <dbReference type="EMBL" id="KPI87525.1"/>
    </source>
</evidence>
<dbReference type="OMA" id="HCSERRI"/>
<dbReference type="OrthoDB" id="668540at2759"/>
<dbReference type="Proteomes" id="UP000038009">
    <property type="component" value="Unassembled WGS sequence"/>
</dbReference>
<evidence type="ECO:0000256" key="3">
    <source>
        <dbReference type="SAM" id="MobiDB-lite"/>
    </source>
</evidence>
<feature type="compositionally biased region" description="Basic and acidic residues" evidence="3">
    <location>
        <begin position="281"/>
        <end position="303"/>
    </location>
</feature>
<feature type="compositionally biased region" description="Low complexity" evidence="3">
    <location>
        <begin position="812"/>
        <end position="825"/>
    </location>
</feature>
<dbReference type="PANTHER" id="PTHR12537:SF50">
    <property type="entry name" value="RNA BINDING PROTEIN, PUTATIVE-RELATED"/>
    <property type="match status" value="1"/>
</dbReference>
<keyword evidence="1" id="KW-0677">Repeat</keyword>
<dbReference type="PANTHER" id="PTHR12537">
    <property type="entry name" value="RNA BINDING PROTEIN PUMILIO-RELATED"/>
    <property type="match status" value="1"/>
</dbReference>
<dbReference type="InterPro" id="IPR011989">
    <property type="entry name" value="ARM-like"/>
</dbReference>
<evidence type="ECO:0000313" key="6">
    <source>
        <dbReference type="Proteomes" id="UP000038009"/>
    </source>
</evidence>
<feature type="region of interest" description="Disordered" evidence="3">
    <location>
        <begin position="272"/>
        <end position="303"/>
    </location>
</feature>
<dbReference type="PROSITE" id="PS50302">
    <property type="entry name" value="PUM"/>
    <property type="match status" value="3"/>
</dbReference>
<feature type="repeat" description="Pumilio" evidence="2">
    <location>
        <begin position="1400"/>
        <end position="1436"/>
    </location>
</feature>
<accession>A0A0N1PEQ4</accession>
<feature type="domain" description="PUM-HD" evidence="4">
    <location>
        <begin position="1080"/>
        <end position="1537"/>
    </location>
</feature>
<evidence type="ECO:0000256" key="1">
    <source>
        <dbReference type="ARBA" id="ARBA00022737"/>
    </source>
</evidence>
<dbReference type="InterPro" id="IPR033133">
    <property type="entry name" value="PUM-HD"/>
</dbReference>
<feature type="compositionally biased region" description="Acidic residues" evidence="3">
    <location>
        <begin position="1091"/>
        <end position="1100"/>
    </location>
</feature>
<feature type="region of interest" description="Disordered" evidence="3">
    <location>
        <begin position="1091"/>
        <end position="1130"/>
    </location>
</feature>
<gene>
    <name evidence="5" type="ORF">ABL78_3403</name>
</gene>
<dbReference type="InterPro" id="IPR016024">
    <property type="entry name" value="ARM-type_fold"/>
</dbReference>
<feature type="compositionally biased region" description="Low complexity" evidence="3">
    <location>
        <begin position="339"/>
        <end position="355"/>
    </location>
</feature>
<dbReference type="SMART" id="SM00025">
    <property type="entry name" value="Pumilio"/>
    <property type="match status" value="7"/>
</dbReference>
<dbReference type="GO" id="GO:0005737">
    <property type="term" value="C:cytoplasm"/>
    <property type="evidence" value="ECO:0007669"/>
    <property type="project" value="TreeGrafter"/>
</dbReference>
<feature type="region of interest" description="Disordered" evidence="3">
    <location>
        <begin position="22"/>
        <end position="58"/>
    </location>
</feature>
<dbReference type="GO" id="GO:0003729">
    <property type="term" value="F:mRNA binding"/>
    <property type="evidence" value="ECO:0007669"/>
    <property type="project" value="TreeGrafter"/>
</dbReference>